<dbReference type="Pfam" id="PF06769">
    <property type="entry name" value="YoeB_toxin"/>
    <property type="match status" value="1"/>
</dbReference>
<protein>
    <recommendedName>
        <fullName evidence="6">Putative mRNA interferase YoeB</fullName>
    </recommendedName>
</protein>
<evidence type="ECO:0000256" key="1">
    <source>
        <dbReference type="ARBA" id="ARBA00008172"/>
    </source>
</evidence>
<keyword evidence="2" id="KW-1277">Toxin-antitoxin system</keyword>
<dbReference type="PANTHER" id="PTHR38039">
    <property type="entry name" value="TOXIN YOEB"/>
    <property type="match status" value="1"/>
</dbReference>
<proteinExistence type="inferred from homology"/>
<dbReference type="PANTHER" id="PTHR38039:SF1">
    <property type="entry name" value="TOXIN YOEB"/>
    <property type="match status" value="1"/>
</dbReference>
<accession>A0A450X5X3</accession>
<name>A0A450X5X3_9GAMM</name>
<dbReference type="GO" id="GO:0045892">
    <property type="term" value="P:negative regulation of DNA-templated transcription"/>
    <property type="evidence" value="ECO:0007669"/>
    <property type="project" value="TreeGrafter"/>
</dbReference>
<evidence type="ECO:0000256" key="5">
    <source>
        <dbReference type="ARBA" id="ARBA00022801"/>
    </source>
</evidence>
<sequence length="88" mass="10542">MVMYSIVFTSQAQRDAKRLNASGLKSKALGLINIIQKNPLQYPPEYEYLKRDLKGLISRRINKQHRLVYEIIEDEKLIKVYRMWSHYE</sequence>
<dbReference type="EMBL" id="CAADFM010000017">
    <property type="protein sequence ID" value="VFK08443.1"/>
    <property type="molecule type" value="Genomic_DNA"/>
</dbReference>
<dbReference type="AlphaFoldDB" id="A0A450X5X3"/>
<dbReference type="GO" id="GO:0016787">
    <property type="term" value="F:hydrolase activity"/>
    <property type="evidence" value="ECO:0007669"/>
    <property type="project" value="UniProtKB-KW"/>
</dbReference>
<evidence type="ECO:0000313" key="8">
    <source>
        <dbReference type="EMBL" id="VFK24689.1"/>
    </source>
</evidence>
<keyword evidence="4" id="KW-0255">Endonuclease</keyword>
<comment type="similarity">
    <text evidence="1">Belongs to the YoeB family.</text>
</comment>
<evidence type="ECO:0000256" key="4">
    <source>
        <dbReference type="ARBA" id="ARBA00022759"/>
    </source>
</evidence>
<evidence type="ECO:0000256" key="3">
    <source>
        <dbReference type="ARBA" id="ARBA00022722"/>
    </source>
</evidence>
<dbReference type="SUPFAM" id="SSF143011">
    <property type="entry name" value="RelE-like"/>
    <property type="match status" value="1"/>
</dbReference>
<organism evidence="8">
    <name type="scientific">Candidatus Kentrum sp. LPFa</name>
    <dbReference type="NCBI Taxonomy" id="2126335"/>
    <lineage>
        <taxon>Bacteria</taxon>
        <taxon>Pseudomonadati</taxon>
        <taxon>Pseudomonadota</taxon>
        <taxon>Gammaproteobacteria</taxon>
        <taxon>Candidatus Kentrum</taxon>
    </lineage>
</organism>
<dbReference type="NCBIfam" id="TIGR02116">
    <property type="entry name" value="toxin_Txe_YoeB"/>
    <property type="match status" value="1"/>
</dbReference>
<evidence type="ECO:0000256" key="6">
    <source>
        <dbReference type="ARBA" id="ARBA00030388"/>
    </source>
</evidence>
<dbReference type="GO" id="GO:0006401">
    <property type="term" value="P:RNA catabolic process"/>
    <property type="evidence" value="ECO:0007669"/>
    <property type="project" value="InterPro"/>
</dbReference>
<reference evidence="8" key="1">
    <citation type="submission" date="2019-02" db="EMBL/GenBank/DDBJ databases">
        <authorList>
            <person name="Gruber-Vodicka R. H."/>
            <person name="Seah K. B. B."/>
        </authorList>
    </citation>
    <scope>NUCLEOTIDE SEQUENCE</scope>
    <source>
        <strain evidence="7">BECK_S312</strain>
        <strain evidence="8">BECK_S426</strain>
    </source>
</reference>
<keyword evidence="5" id="KW-0378">Hydrolase</keyword>
<dbReference type="GO" id="GO:0004519">
    <property type="term" value="F:endonuclease activity"/>
    <property type="evidence" value="ECO:0007669"/>
    <property type="project" value="UniProtKB-KW"/>
</dbReference>
<dbReference type="EMBL" id="CAADFP010000015">
    <property type="protein sequence ID" value="VFK24689.1"/>
    <property type="molecule type" value="Genomic_DNA"/>
</dbReference>
<evidence type="ECO:0000256" key="2">
    <source>
        <dbReference type="ARBA" id="ARBA00022649"/>
    </source>
</evidence>
<dbReference type="InterPro" id="IPR009614">
    <property type="entry name" value="YoeB_toxin"/>
</dbReference>
<evidence type="ECO:0000313" key="7">
    <source>
        <dbReference type="EMBL" id="VFK08443.1"/>
    </source>
</evidence>
<keyword evidence="3" id="KW-0540">Nuclease</keyword>
<gene>
    <name evidence="7" type="ORF">BECKLPF1236A_GA0070988_1001720</name>
    <name evidence="8" type="ORF">BECKLPF1236C_GA0070990_1001521</name>
</gene>
<dbReference type="Gene3D" id="3.30.2310.20">
    <property type="entry name" value="RelE-like"/>
    <property type="match status" value="1"/>
</dbReference>
<dbReference type="InterPro" id="IPR035093">
    <property type="entry name" value="RelE/ParE_toxin_dom_sf"/>
</dbReference>